<evidence type="ECO:0000313" key="3">
    <source>
        <dbReference type="Proteomes" id="UP000300142"/>
    </source>
</evidence>
<evidence type="ECO:0000256" key="1">
    <source>
        <dbReference type="SAM" id="Phobius"/>
    </source>
</evidence>
<proteinExistence type="predicted"/>
<feature type="transmembrane region" description="Helical" evidence="1">
    <location>
        <begin position="27"/>
        <end position="54"/>
    </location>
</feature>
<protein>
    <submittedName>
        <fullName evidence="2">Uncharacterized protein</fullName>
    </submittedName>
</protein>
<reference evidence="3" key="1">
    <citation type="submission" date="2019-02" db="EMBL/GenBank/DDBJ databases">
        <title>Draft genome sequence of Sphaerospermopsis reniformis NIES-1949.</title>
        <authorList>
            <person name="Yamaguchi H."/>
            <person name="Suzuki S."/>
            <person name="Kawachi M."/>
        </authorList>
    </citation>
    <scope>NUCLEOTIDE SEQUENCE [LARGE SCALE GENOMIC DNA]</scope>
    <source>
        <strain evidence="3">NIES-1949</strain>
    </source>
</reference>
<dbReference type="AlphaFoldDB" id="A0A480A8N4"/>
<keyword evidence="3" id="KW-1185">Reference proteome</keyword>
<gene>
    <name evidence="2" type="ORF">SR1949_54440</name>
</gene>
<dbReference type="EMBL" id="BJCE01000580">
    <property type="protein sequence ID" value="GCL40306.1"/>
    <property type="molecule type" value="Genomic_DNA"/>
</dbReference>
<accession>A0A480A8N4</accession>
<dbReference type="Proteomes" id="UP000300142">
    <property type="component" value="Unassembled WGS sequence"/>
</dbReference>
<comment type="caution">
    <text evidence="2">The sequence shown here is derived from an EMBL/GenBank/DDBJ whole genome shotgun (WGS) entry which is preliminary data.</text>
</comment>
<keyword evidence="1" id="KW-0812">Transmembrane</keyword>
<evidence type="ECO:0000313" key="2">
    <source>
        <dbReference type="EMBL" id="GCL40306.1"/>
    </source>
</evidence>
<organism evidence="2 3">
    <name type="scientific">Sphaerospermopsis reniformis</name>
    <dbReference type="NCBI Taxonomy" id="531300"/>
    <lineage>
        <taxon>Bacteria</taxon>
        <taxon>Bacillati</taxon>
        <taxon>Cyanobacteriota</taxon>
        <taxon>Cyanophyceae</taxon>
        <taxon>Nostocales</taxon>
        <taxon>Aphanizomenonaceae</taxon>
        <taxon>Sphaerospermopsis</taxon>
    </lineage>
</organism>
<keyword evidence="1" id="KW-1133">Transmembrane helix</keyword>
<name>A0A480A8N4_9CYAN</name>
<keyword evidence="1" id="KW-0472">Membrane</keyword>
<sequence>MTLPRLNLRLPCPNLPSIELRTRSSSIACFFVSLLTFLGGLPSGVPLILIPLSLHQALFSLLR</sequence>